<organism evidence="2 3">
    <name type="scientific">Pontibacter toksunensis</name>
    <dbReference type="NCBI Taxonomy" id="1332631"/>
    <lineage>
        <taxon>Bacteria</taxon>
        <taxon>Pseudomonadati</taxon>
        <taxon>Bacteroidota</taxon>
        <taxon>Cytophagia</taxon>
        <taxon>Cytophagales</taxon>
        <taxon>Hymenobacteraceae</taxon>
        <taxon>Pontibacter</taxon>
    </lineage>
</organism>
<feature type="compositionally biased region" description="Basic and acidic residues" evidence="1">
    <location>
        <begin position="22"/>
        <end position="40"/>
    </location>
</feature>
<keyword evidence="3" id="KW-1185">Reference proteome</keyword>
<dbReference type="EMBL" id="JBHUOX010000009">
    <property type="protein sequence ID" value="MFD3001389.1"/>
    <property type="molecule type" value="Genomic_DNA"/>
</dbReference>
<evidence type="ECO:0000313" key="2">
    <source>
        <dbReference type="EMBL" id="MFD3001389.1"/>
    </source>
</evidence>
<accession>A0ABW6BWT9</accession>
<proteinExistence type="predicted"/>
<dbReference type="RefSeq" id="WP_377485411.1">
    <property type="nucleotide sequence ID" value="NZ_JBHUOX010000009.1"/>
</dbReference>
<feature type="compositionally biased region" description="Low complexity" evidence="1">
    <location>
        <begin position="77"/>
        <end position="88"/>
    </location>
</feature>
<feature type="compositionally biased region" description="Basic residues" evidence="1">
    <location>
        <begin position="10"/>
        <end position="21"/>
    </location>
</feature>
<reference evidence="3" key="1">
    <citation type="journal article" date="2019" name="Int. J. Syst. Evol. Microbiol.">
        <title>The Global Catalogue of Microorganisms (GCM) 10K type strain sequencing project: providing services to taxonomists for standard genome sequencing and annotation.</title>
        <authorList>
            <consortium name="The Broad Institute Genomics Platform"/>
            <consortium name="The Broad Institute Genome Sequencing Center for Infectious Disease"/>
            <person name="Wu L."/>
            <person name="Ma J."/>
        </authorList>
    </citation>
    <scope>NUCLEOTIDE SEQUENCE [LARGE SCALE GENOMIC DNA]</scope>
    <source>
        <strain evidence="3">KCTC 23984</strain>
    </source>
</reference>
<feature type="region of interest" description="Disordered" evidence="1">
    <location>
        <begin position="1"/>
        <end position="155"/>
    </location>
</feature>
<feature type="compositionally biased region" description="Basic and acidic residues" evidence="1">
    <location>
        <begin position="89"/>
        <end position="155"/>
    </location>
</feature>
<protein>
    <submittedName>
        <fullName evidence="2">Uncharacterized protein</fullName>
    </submittedName>
</protein>
<dbReference type="Proteomes" id="UP001597641">
    <property type="component" value="Unassembled WGS sequence"/>
</dbReference>
<evidence type="ECO:0000313" key="3">
    <source>
        <dbReference type="Proteomes" id="UP001597641"/>
    </source>
</evidence>
<gene>
    <name evidence="2" type="ORF">ACFS7Z_13530</name>
</gene>
<feature type="compositionally biased region" description="Basic and acidic residues" evidence="1">
    <location>
        <begin position="53"/>
        <end position="75"/>
    </location>
</feature>
<name>A0ABW6BWT9_9BACT</name>
<evidence type="ECO:0000256" key="1">
    <source>
        <dbReference type="SAM" id="MobiDB-lite"/>
    </source>
</evidence>
<comment type="caution">
    <text evidence="2">The sequence shown here is derived from an EMBL/GenBank/DDBJ whole genome shotgun (WGS) entry which is preliminary data.</text>
</comment>
<sequence length="155" mass="19716">MHHDENDPRHSHHNRDMRHRREQQPNHERERYFNDFKSRWGEPSPPLNLHQNDWQHQDIGRFEKEGQFHQQREEWLPNQRRQQPQRNENQQRDTSWRQRDVNFDRNNQRAENRWQQDDSIPHPDDSRRRRRSLPDQDGFRHDNKERDTRDNRDRR</sequence>